<evidence type="ECO:0000313" key="11">
    <source>
        <dbReference type="EMBL" id="CAK1247266.1"/>
    </source>
</evidence>
<dbReference type="InterPro" id="IPR025121">
    <property type="entry name" value="GTPase_HflX_N"/>
</dbReference>
<dbReference type="Gene3D" id="6.10.250.2860">
    <property type="match status" value="1"/>
</dbReference>
<dbReference type="InterPro" id="IPR006073">
    <property type="entry name" value="GTP-bd"/>
</dbReference>
<dbReference type="InterPro" id="IPR016496">
    <property type="entry name" value="GTPase_HflX"/>
</dbReference>
<dbReference type="GO" id="GO:0046872">
    <property type="term" value="F:metal ion binding"/>
    <property type="evidence" value="ECO:0007669"/>
    <property type="project" value="UniProtKB-KW"/>
</dbReference>
<dbReference type="RefSeq" id="WP_059394003.1">
    <property type="nucleotide sequence ID" value="NZ_BOJU01000004.1"/>
</dbReference>
<proteinExistence type="inferred from homology"/>
<comment type="function">
    <text evidence="6">GTPase that associates with the 50S ribosomal subunit and may have a role during protein synthesis or ribosome biogenesis.</text>
</comment>
<dbReference type="SUPFAM" id="SSF52540">
    <property type="entry name" value="P-loop containing nucleoside triphosphate hydrolases"/>
    <property type="match status" value="1"/>
</dbReference>
<dbReference type="PANTHER" id="PTHR10229:SF4">
    <property type="entry name" value="GTPASE HFLX"/>
    <property type="match status" value="1"/>
</dbReference>
<keyword evidence="2 8" id="KW-0479">Metal-binding</keyword>
<dbReference type="Proteomes" id="UP001314262">
    <property type="component" value="Unassembled WGS sequence"/>
</dbReference>
<dbReference type="Proteomes" id="UP000064514">
    <property type="component" value="Unassembled WGS sequence"/>
</dbReference>
<dbReference type="Gene3D" id="3.40.50.300">
    <property type="entry name" value="P-loop containing nucleotide triphosphate hydrolases"/>
    <property type="match status" value="1"/>
</dbReference>
<feature type="domain" description="Hflx-type G" evidence="10">
    <location>
        <begin position="209"/>
        <end position="382"/>
    </location>
</feature>
<dbReference type="GO" id="GO:0005525">
    <property type="term" value="F:GTP binding"/>
    <property type="evidence" value="ECO:0007669"/>
    <property type="project" value="UniProtKB-UniRule"/>
</dbReference>
<dbReference type="Pfam" id="PF01926">
    <property type="entry name" value="MMR_HSR1"/>
    <property type="match status" value="1"/>
</dbReference>
<evidence type="ECO:0000256" key="7">
    <source>
        <dbReference type="PIRSR" id="PIRSR006809-1"/>
    </source>
</evidence>
<dbReference type="GO" id="GO:0003924">
    <property type="term" value="F:GTPase activity"/>
    <property type="evidence" value="ECO:0007669"/>
    <property type="project" value="UniProtKB-UniRule"/>
</dbReference>
<dbReference type="InterPro" id="IPR042108">
    <property type="entry name" value="GTPase_HflX_N_sf"/>
</dbReference>
<comment type="subcellular location">
    <subcellularLocation>
        <location evidence="6">Cytoplasm</location>
    </subcellularLocation>
    <text evidence="6">May associate with membranes.</text>
</comment>
<dbReference type="FunFam" id="3.40.50.11060:FF:000001">
    <property type="entry name" value="GTPase HflX"/>
    <property type="match status" value="1"/>
</dbReference>
<reference evidence="12" key="1">
    <citation type="journal article" date="2015" name="BMC Genomics">
        <title>Comparative genomics of Fructobacillus spp. and Leuconostoc spp. reveals niche-specific evolution of Fructobacillus spp.</title>
        <authorList>
            <person name="Endo A."/>
            <person name="Tanizawa Y."/>
            <person name="Tanaka N."/>
            <person name="Maeno S."/>
            <person name="Kumar H."/>
            <person name="Shiwa Y."/>
            <person name="Okada S."/>
            <person name="Yoshikawa H."/>
            <person name="Dicks L."/>
            <person name="Nakagawa J."/>
            <person name="Arita M."/>
        </authorList>
    </citation>
    <scope>NUCLEOTIDE SEQUENCE [LARGE SCALE GENOMIC DNA]</scope>
    <source>
        <strain evidence="12">F214-1</strain>
    </source>
</reference>
<dbReference type="EMBL" id="CAUZLT010000004">
    <property type="protein sequence ID" value="CAK1247266.1"/>
    <property type="molecule type" value="Genomic_DNA"/>
</dbReference>
<feature type="binding site" evidence="7">
    <location>
        <begin position="339"/>
        <end position="342"/>
    </location>
    <ligand>
        <name>GTP</name>
        <dbReference type="ChEBI" id="CHEBI:37565"/>
    </ligand>
</feature>
<dbReference type="PANTHER" id="PTHR10229">
    <property type="entry name" value="GTP-BINDING PROTEIN HFLX"/>
    <property type="match status" value="1"/>
</dbReference>
<name>A0A3F3H2F8_9LACO</name>
<keyword evidence="1 6" id="KW-0963">Cytoplasm</keyword>
<dbReference type="PRINTS" id="PR00326">
    <property type="entry name" value="GTP1OBG"/>
</dbReference>
<dbReference type="Pfam" id="PF16360">
    <property type="entry name" value="GTP-bdg_M"/>
    <property type="match status" value="1"/>
</dbReference>
<evidence type="ECO:0000256" key="5">
    <source>
        <dbReference type="ARBA" id="ARBA00023134"/>
    </source>
</evidence>
<sequence length="435" mass="48214">MPTTFKETSQKPSRPVLLAGLRTDQKQNLEYELTELENLALANNLQPVETFLQSLERPNPATYFGKGKVDELKIAVETYDADLIVTNDELSPSQIRNLEAETGATVVDRTGLILDIFAERAQTKVAKLQVQLARLQYQLPRLRTSMSVSLDQQTGAGGAGFTSRGSGETKLEQSRRRLTNEMVAIKKELAELQKDASTQAKQRQESELPTVALVGYTNAGKSTLMNQLLARFGQGAGSDQSKQVFEKDMLFATLNTTIRQLTLPDKTQFLLSDTVGFVSKLPHHLVAAFESTLQEAAQADLLLQVVDISDAHYQEMMTTTKETLARLGITDKPMITIYNKADIAEMAFPLVDGDQSITISARDRTSQDEVLTLIKKTLFADMAEVSLHVPFADSKIVAEILDKHALLAQDFNESGTTIRVSLKPKEIEQYKQYLA</sequence>
<gene>
    <name evidence="6" type="primary">hflX</name>
    <name evidence="12" type="ORF">FTRO_0060950</name>
    <name evidence="11" type="ORF">R53137_KAKDMLNK_01112</name>
</gene>
<dbReference type="STRING" id="709323.GCA_001047135_01193"/>
<feature type="binding site" evidence="7">
    <location>
        <begin position="215"/>
        <end position="222"/>
    </location>
    <ligand>
        <name>GTP</name>
        <dbReference type="ChEBI" id="CHEBI:37565"/>
    </ligand>
</feature>
<keyword evidence="3 6" id="KW-0547">Nucleotide-binding</keyword>
<evidence type="ECO:0000313" key="13">
    <source>
        <dbReference type="Proteomes" id="UP001314262"/>
    </source>
</evidence>
<dbReference type="CDD" id="cd01878">
    <property type="entry name" value="HflX"/>
    <property type="match status" value="1"/>
</dbReference>
<dbReference type="NCBIfam" id="TIGR03156">
    <property type="entry name" value="GTP_HflX"/>
    <property type="match status" value="1"/>
</dbReference>
<evidence type="ECO:0000256" key="2">
    <source>
        <dbReference type="ARBA" id="ARBA00022723"/>
    </source>
</evidence>
<evidence type="ECO:0000259" key="10">
    <source>
        <dbReference type="PROSITE" id="PS51705"/>
    </source>
</evidence>
<evidence type="ECO:0000256" key="1">
    <source>
        <dbReference type="ARBA" id="ARBA00022490"/>
    </source>
</evidence>
<feature type="binding site" evidence="8">
    <location>
        <position position="253"/>
    </location>
    <ligand>
        <name>Mg(2+)</name>
        <dbReference type="ChEBI" id="CHEBI:18420"/>
    </ligand>
</feature>
<protein>
    <recommendedName>
        <fullName evidence="6">GTPase HflX</fullName>
    </recommendedName>
    <alternativeName>
        <fullName evidence="6">GTP-binding protein HflX</fullName>
    </alternativeName>
</protein>
<keyword evidence="13" id="KW-1185">Reference proteome</keyword>
<dbReference type="Pfam" id="PF13167">
    <property type="entry name" value="GTP-bdg_N"/>
    <property type="match status" value="1"/>
</dbReference>
<keyword evidence="5 6" id="KW-0342">GTP-binding</keyword>
<comment type="similarity">
    <text evidence="6">Belongs to the TRAFAC class OBG-HflX-like GTPase superfamily. HflX GTPase family.</text>
</comment>
<feature type="binding site" evidence="7">
    <location>
        <begin position="273"/>
        <end position="276"/>
    </location>
    <ligand>
        <name>GTP</name>
        <dbReference type="ChEBI" id="CHEBI:37565"/>
    </ligand>
</feature>
<dbReference type="InterPro" id="IPR032305">
    <property type="entry name" value="GTP-bd_M"/>
</dbReference>
<evidence type="ECO:0000256" key="8">
    <source>
        <dbReference type="PIRSR" id="PIRSR006809-2"/>
    </source>
</evidence>
<feature type="binding site" evidence="7">
    <location>
        <begin position="360"/>
        <end position="362"/>
    </location>
    <ligand>
        <name>GTP</name>
        <dbReference type="ChEBI" id="CHEBI:37565"/>
    </ligand>
</feature>
<feature type="binding site" evidence="8">
    <location>
        <position position="222"/>
    </location>
    <ligand>
        <name>Mg(2+)</name>
        <dbReference type="ChEBI" id="CHEBI:18420"/>
    </ligand>
</feature>
<dbReference type="InterPro" id="IPR030394">
    <property type="entry name" value="G_HFLX_dom"/>
</dbReference>
<dbReference type="EMBL" id="DF968083">
    <property type="protein sequence ID" value="GAP04636.1"/>
    <property type="molecule type" value="Genomic_DNA"/>
</dbReference>
<reference evidence="11 13" key="2">
    <citation type="submission" date="2023-10" db="EMBL/GenBank/DDBJ databases">
        <authorList>
            <person name="Botero Cardona J."/>
        </authorList>
    </citation>
    <scope>NUCLEOTIDE SEQUENCE [LARGE SCALE GENOMIC DNA]</scope>
    <source>
        <strain evidence="11 13">R-53137</strain>
    </source>
</reference>
<comment type="subunit">
    <text evidence="6">Monomer. Associates with the 50S ribosomal subunit.</text>
</comment>
<accession>A0A3F3H2F8</accession>
<evidence type="ECO:0000256" key="3">
    <source>
        <dbReference type="ARBA" id="ARBA00022741"/>
    </source>
</evidence>
<dbReference type="InterPro" id="IPR027417">
    <property type="entry name" value="P-loop_NTPase"/>
</dbReference>
<dbReference type="GO" id="GO:0005737">
    <property type="term" value="C:cytoplasm"/>
    <property type="evidence" value="ECO:0007669"/>
    <property type="project" value="UniProtKB-SubCell"/>
</dbReference>
<dbReference type="AlphaFoldDB" id="A0A3F3H2F8"/>
<dbReference type="PIRSF" id="PIRSF006809">
    <property type="entry name" value="GTP-binding_hflX_prd"/>
    <property type="match status" value="1"/>
</dbReference>
<evidence type="ECO:0000256" key="4">
    <source>
        <dbReference type="ARBA" id="ARBA00022842"/>
    </source>
</evidence>
<keyword evidence="4 8" id="KW-0460">Magnesium</keyword>
<dbReference type="Gene3D" id="3.40.50.11060">
    <property type="entry name" value="GTPase HflX, N-terminal domain"/>
    <property type="match status" value="1"/>
</dbReference>
<evidence type="ECO:0000256" key="6">
    <source>
        <dbReference type="HAMAP-Rule" id="MF_00900"/>
    </source>
</evidence>
<dbReference type="PROSITE" id="PS51705">
    <property type="entry name" value="G_HFLX"/>
    <property type="match status" value="1"/>
</dbReference>
<dbReference type="GO" id="GO:0043022">
    <property type="term" value="F:ribosome binding"/>
    <property type="evidence" value="ECO:0007669"/>
    <property type="project" value="TreeGrafter"/>
</dbReference>
<evidence type="ECO:0000256" key="9">
    <source>
        <dbReference type="SAM" id="MobiDB-lite"/>
    </source>
</evidence>
<feature type="region of interest" description="Disordered" evidence="9">
    <location>
        <begin position="149"/>
        <end position="175"/>
    </location>
</feature>
<comment type="cofactor">
    <cofactor evidence="8">
        <name>Mg(2+)</name>
        <dbReference type="ChEBI" id="CHEBI:18420"/>
    </cofactor>
</comment>
<dbReference type="HAMAP" id="MF_00900">
    <property type="entry name" value="GTPase_HflX"/>
    <property type="match status" value="1"/>
</dbReference>
<organism evidence="12">
    <name type="scientific">Fructobacillus tropaeoli</name>
    <dbReference type="NCBI Taxonomy" id="709323"/>
    <lineage>
        <taxon>Bacteria</taxon>
        <taxon>Bacillati</taxon>
        <taxon>Bacillota</taxon>
        <taxon>Bacilli</taxon>
        <taxon>Lactobacillales</taxon>
        <taxon>Lactobacillaceae</taxon>
        <taxon>Fructobacillus</taxon>
    </lineage>
</organism>
<evidence type="ECO:0000313" key="12">
    <source>
        <dbReference type="EMBL" id="GAP04636.1"/>
    </source>
</evidence>